<evidence type="ECO:0000259" key="1">
    <source>
        <dbReference type="SMART" id="SM00409"/>
    </source>
</evidence>
<proteinExistence type="predicted"/>
<feature type="domain" description="Immunoglobulin" evidence="1">
    <location>
        <begin position="20"/>
        <end position="121"/>
    </location>
</feature>
<dbReference type="Proteomes" id="UP000472260">
    <property type="component" value="Unassembled WGS sequence"/>
</dbReference>
<dbReference type="PANTHER" id="PTHR21063:SF4">
    <property type="entry name" value="CD48 ANTIGEN-RELATED"/>
    <property type="match status" value="1"/>
</dbReference>
<sequence length="241" mass="27425">RDITNVFEIIFFAVGETDGVKSVSVMEGDPVTLNTDTEIHTDDLILWRFGDKGILLAKIDVETKETSLNDADERFKDRLLLDQTGSLTIKNTRTKHAGLYEVQIRGRESSQHEKTFRLAAFISPVDEGDSVTLHTNVTQLHKDDVIQWWYEEVDEKNLIAEFDKGNLILWTFGAEKRLIVKFDSGTPSISEKFRDRLKPDHQTGSVTIRNMGTTDSGQYKLQIINSEQTTIKRFNVSVTSE</sequence>
<dbReference type="Gene3D" id="2.60.40.10">
    <property type="entry name" value="Immunoglobulins"/>
    <property type="match status" value="2"/>
</dbReference>
<organism evidence="2 3">
    <name type="scientific">Sinocyclocheilus anshuiensis</name>
    <dbReference type="NCBI Taxonomy" id="1608454"/>
    <lineage>
        <taxon>Eukaryota</taxon>
        <taxon>Metazoa</taxon>
        <taxon>Chordata</taxon>
        <taxon>Craniata</taxon>
        <taxon>Vertebrata</taxon>
        <taxon>Euteleostomi</taxon>
        <taxon>Actinopterygii</taxon>
        <taxon>Neopterygii</taxon>
        <taxon>Teleostei</taxon>
        <taxon>Ostariophysi</taxon>
        <taxon>Cypriniformes</taxon>
        <taxon>Cyprinidae</taxon>
        <taxon>Cyprininae</taxon>
        <taxon>Sinocyclocheilus</taxon>
    </lineage>
</organism>
<keyword evidence="3" id="KW-1185">Reference proteome</keyword>
<dbReference type="InterPro" id="IPR013783">
    <property type="entry name" value="Ig-like_fold"/>
</dbReference>
<dbReference type="InterPro" id="IPR036179">
    <property type="entry name" value="Ig-like_dom_sf"/>
</dbReference>
<dbReference type="PANTHER" id="PTHR21063">
    <property type="entry name" value="LFA-3"/>
    <property type="match status" value="1"/>
</dbReference>
<dbReference type="SMART" id="SM00409">
    <property type="entry name" value="IG"/>
    <property type="match status" value="2"/>
</dbReference>
<protein>
    <recommendedName>
        <fullName evidence="1">Immunoglobulin domain-containing protein</fullName>
    </recommendedName>
</protein>
<dbReference type="InterPro" id="IPR013106">
    <property type="entry name" value="Ig_V-set"/>
</dbReference>
<dbReference type="InterPro" id="IPR003599">
    <property type="entry name" value="Ig_sub"/>
</dbReference>
<reference evidence="2" key="2">
    <citation type="submission" date="2025-09" db="UniProtKB">
        <authorList>
            <consortium name="Ensembl"/>
        </authorList>
    </citation>
    <scope>IDENTIFICATION</scope>
</reference>
<accession>A0A671S1Y4</accession>
<dbReference type="Pfam" id="PF07686">
    <property type="entry name" value="V-set"/>
    <property type="match status" value="2"/>
</dbReference>
<dbReference type="SUPFAM" id="SSF48726">
    <property type="entry name" value="Immunoglobulin"/>
    <property type="match status" value="2"/>
</dbReference>
<dbReference type="Ensembl" id="ENSSANT00000095278.1">
    <property type="protein sequence ID" value="ENSSANP00000089691.1"/>
    <property type="gene ID" value="ENSSANG00000044378.1"/>
</dbReference>
<dbReference type="AlphaFoldDB" id="A0A671S1Y4"/>
<evidence type="ECO:0000313" key="3">
    <source>
        <dbReference type="Proteomes" id="UP000472260"/>
    </source>
</evidence>
<name>A0A671S1Y4_9TELE</name>
<evidence type="ECO:0000313" key="2">
    <source>
        <dbReference type="Ensembl" id="ENSSANP00000089691.1"/>
    </source>
</evidence>
<feature type="domain" description="Immunoglobulin" evidence="1">
    <location>
        <begin position="123"/>
        <end position="239"/>
    </location>
</feature>
<reference evidence="2" key="1">
    <citation type="submission" date="2025-08" db="UniProtKB">
        <authorList>
            <consortium name="Ensembl"/>
        </authorList>
    </citation>
    <scope>IDENTIFICATION</scope>
</reference>